<protein>
    <submittedName>
        <fullName evidence="8">FMN-binding protein</fullName>
    </submittedName>
</protein>
<dbReference type="GO" id="GO:0009055">
    <property type="term" value="F:electron transfer activity"/>
    <property type="evidence" value="ECO:0007669"/>
    <property type="project" value="InterPro"/>
</dbReference>
<dbReference type="Proteomes" id="UP000006201">
    <property type="component" value="Unassembled WGS sequence"/>
</dbReference>
<accession>A4C882</accession>
<dbReference type="HOGENOM" id="CLU_124283_1_0_6"/>
<dbReference type="AlphaFoldDB" id="A4C882"/>
<dbReference type="RefSeq" id="WP_009838059.1">
    <property type="nucleotide sequence ID" value="NZ_AAOH01000003.1"/>
</dbReference>
<dbReference type="GO" id="GO:0005886">
    <property type="term" value="C:plasma membrane"/>
    <property type="evidence" value="ECO:0007669"/>
    <property type="project" value="InterPro"/>
</dbReference>
<keyword evidence="1" id="KW-0813">Transport</keyword>
<dbReference type="GO" id="GO:0010181">
    <property type="term" value="F:FMN binding"/>
    <property type="evidence" value="ECO:0007669"/>
    <property type="project" value="InterPro"/>
</dbReference>
<dbReference type="SMART" id="SM00900">
    <property type="entry name" value="FMN_bind"/>
    <property type="match status" value="1"/>
</dbReference>
<evidence type="ECO:0000313" key="9">
    <source>
        <dbReference type="Proteomes" id="UP000006201"/>
    </source>
</evidence>
<dbReference type="InterPro" id="IPR007329">
    <property type="entry name" value="FMN-bd"/>
</dbReference>
<sequence>MTKLPNLVWLPAAALSMNVFAADYLTVAQAQQVMFATADEFIVQAVHLNDDQLDAIKDKAGVKQRSAEPDVWMVKEGGEFAGWFLTDQVIGKHEFISYAVAISPAGKVIGLEIMSYRETHGGQVRNPDWRIHFMGKQLGDKFKLNKDIPNISGATLSCRNITDGVKRLLALHDVALQAIKVS</sequence>
<dbReference type="InterPro" id="IPR010209">
    <property type="entry name" value="Ion_transpt_RnfG/RsxG"/>
</dbReference>
<gene>
    <name evidence="8" type="ORF">PTD2_07134</name>
</gene>
<evidence type="ECO:0000256" key="3">
    <source>
        <dbReference type="ARBA" id="ARBA00022630"/>
    </source>
</evidence>
<reference evidence="8 9" key="1">
    <citation type="submission" date="2006-02" db="EMBL/GenBank/DDBJ databases">
        <authorList>
            <person name="Moran M.A."/>
            <person name="Kjelleberg S."/>
            <person name="Egan S."/>
            <person name="Saunders N."/>
            <person name="Thomas T."/>
            <person name="Ferriera S."/>
            <person name="Johnson J."/>
            <person name="Kravitz S."/>
            <person name="Halpern A."/>
            <person name="Remington K."/>
            <person name="Beeson K."/>
            <person name="Tran B."/>
            <person name="Rogers Y.-H."/>
            <person name="Friedman R."/>
            <person name="Venter J.C."/>
        </authorList>
    </citation>
    <scope>NUCLEOTIDE SEQUENCE [LARGE SCALE GENOMIC DNA]</scope>
    <source>
        <strain evidence="8 9">D2</strain>
    </source>
</reference>
<evidence type="ECO:0000256" key="4">
    <source>
        <dbReference type="ARBA" id="ARBA00022643"/>
    </source>
</evidence>
<keyword evidence="2" id="KW-0597">Phosphoprotein</keyword>
<dbReference type="PANTHER" id="PTHR36118:SF1">
    <property type="entry name" value="ION-TRANSLOCATING OXIDOREDUCTASE COMPLEX SUBUNIT G"/>
    <property type="match status" value="1"/>
</dbReference>
<dbReference type="STRING" id="87626.PTD2_07134"/>
<keyword evidence="9" id="KW-1185">Reference proteome</keyword>
<proteinExistence type="predicted"/>
<keyword evidence="4" id="KW-0288">FMN</keyword>
<keyword evidence="3" id="KW-0285">Flavoprotein</keyword>
<dbReference type="eggNOG" id="COG4659">
    <property type="taxonomic scope" value="Bacteria"/>
</dbReference>
<evidence type="ECO:0000259" key="7">
    <source>
        <dbReference type="SMART" id="SM00900"/>
    </source>
</evidence>
<keyword evidence="5" id="KW-0249">Electron transport</keyword>
<dbReference type="PANTHER" id="PTHR36118">
    <property type="entry name" value="ION-TRANSLOCATING OXIDOREDUCTASE COMPLEX SUBUNIT G"/>
    <property type="match status" value="1"/>
</dbReference>
<feature type="chain" id="PRO_5002667078" evidence="6">
    <location>
        <begin position="22"/>
        <end position="182"/>
    </location>
</feature>
<dbReference type="Pfam" id="PF04205">
    <property type="entry name" value="FMN_bind"/>
    <property type="match status" value="1"/>
</dbReference>
<feature type="signal peptide" evidence="6">
    <location>
        <begin position="1"/>
        <end position="21"/>
    </location>
</feature>
<evidence type="ECO:0000313" key="8">
    <source>
        <dbReference type="EMBL" id="EAR28797.1"/>
    </source>
</evidence>
<dbReference type="EMBL" id="AAOH01000003">
    <property type="protein sequence ID" value="EAR28797.1"/>
    <property type="molecule type" value="Genomic_DNA"/>
</dbReference>
<evidence type="ECO:0000256" key="1">
    <source>
        <dbReference type="ARBA" id="ARBA00022448"/>
    </source>
</evidence>
<keyword evidence="6" id="KW-0732">Signal</keyword>
<evidence type="ECO:0000256" key="6">
    <source>
        <dbReference type="SAM" id="SignalP"/>
    </source>
</evidence>
<feature type="domain" description="FMN-binding" evidence="7">
    <location>
        <begin position="91"/>
        <end position="172"/>
    </location>
</feature>
<name>A4C882_9GAMM</name>
<evidence type="ECO:0000256" key="5">
    <source>
        <dbReference type="ARBA" id="ARBA00022982"/>
    </source>
</evidence>
<comment type="caution">
    <text evidence="8">The sequence shown here is derived from an EMBL/GenBank/DDBJ whole genome shotgun (WGS) entry which is preliminary data.</text>
</comment>
<dbReference type="GO" id="GO:0022900">
    <property type="term" value="P:electron transport chain"/>
    <property type="evidence" value="ECO:0007669"/>
    <property type="project" value="InterPro"/>
</dbReference>
<dbReference type="OrthoDB" id="9778782at2"/>
<organism evidence="8 9">
    <name type="scientific">Pseudoalteromonas tunicata D2</name>
    <dbReference type="NCBI Taxonomy" id="87626"/>
    <lineage>
        <taxon>Bacteria</taxon>
        <taxon>Pseudomonadati</taxon>
        <taxon>Pseudomonadota</taxon>
        <taxon>Gammaproteobacteria</taxon>
        <taxon>Alteromonadales</taxon>
        <taxon>Pseudoalteromonadaceae</taxon>
        <taxon>Pseudoalteromonas</taxon>
    </lineage>
</organism>
<evidence type="ECO:0000256" key="2">
    <source>
        <dbReference type="ARBA" id="ARBA00022553"/>
    </source>
</evidence>